<feature type="compositionally biased region" description="Polar residues" evidence="2">
    <location>
        <begin position="972"/>
        <end position="991"/>
    </location>
</feature>
<dbReference type="PANTHER" id="PTHR10039">
    <property type="entry name" value="AMELOGENIN"/>
    <property type="match status" value="1"/>
</dbReference>
<dbReference type="InterPro" id="IPR056884">
    <property type="entry name" value="NPHP3-like_N"/>
</dbReference>
<evidence type="ECO:0000313" key="4">
    <source>
        <dbReference type="EMBL" id="TKW49344.1"/>
    </source>
</evidence>
<dbReference type="InterPro" id="IPR027417">
    <property type="entry name" value="P-loop_NTPase"/>
</dbReference>
<feature type="region of interest" description="Disordered" evidence="2">
    <location>
        <begin position="954"/>
        <end position="1032"/>
    </location>
</feature>
<name>A0A4U6X2W4_9PEZI</name>
<evidence type="ECO:0000256" key="2">
    <source>
        <dbReference type="SAM" id="MobiDB-lite"/>
    </source>
</evidence>
<feature type="region of interest" description="Disordered" evidence="2">
    <location>
        <begin position="835"/>
        <end position="942"/>
    </location>
</feature>
<sequence length="1406" mass="158386">MKRMKDYEQLFPESEEMQELLVSSYVGIIKFWARVEEQCSTSALLLAGKALASFSTKRLDEILAEMSEDCDCIGKLVPIIQENIRRGEQADATIKRQRAGIVLEQVLKNQAHAREETRRREVREWVTGRDSPNESNRRLQTQLRKRHHTGAGAWLSHNTKFVRWLRADSGSNVFWLVGGSGVGKSVLCAQTIENLRLQEPNSLIAFHYCSFDETHQSLKIYQNIADQLCFQRYGPSSKEEVSDHVSQAIQRDLDETNLQNLIKVLVSESKSTYIFLDGLDEEYLDKGRFTSATSAVSFFMNIATQDMSGLKLWCSSQDRRKIKDLFDTSEILHVGSSDNGGDIEAFLSSSLNSVDFEDVELETNAELLTRLRSQVHGNFLWAAMMVESMESATSIREIRNVIGKGLPEDFEKFLEKRLWAFKPSHHPFIRRPLALPELCGAVETSSLKTGEDMHPDSRVFRGKLLDICAPLVRIDNVTDSSSEKEVCTLSHSSVRMFLMDNPSILTPRIAPEVMALGYLQYLQQPRLRCLMVEIETLLMPPKNGSSVGQHLLHYAAEYLNSYLDDLPYSHQLCQVVEIFVKSHSFHLVLQVLAINGSLKLIPILRAKSTLHLYRKSFPRWFTKQHHSRNVLDEQLKHALQEWFLTLAVDNFRHGLYPGQIDRCLWSTLPRKNFLHKAPCSFKAFVLEKSGFEGLSDTDSVYQRTNLQGTEVDVFVLKRPDENGSAASLLCERWIVSLDTGRPKLKSQKNMQLSSDFLRFYPSDVMNQNNTRVNAIESTEDGRILRIGSHICLSPLSTDSNLTLANAPGNAMNYVEEIACNGLYYAVATRRQGVEGGFADTTPESESVIETETPTAHHRPASSRTKSEERSSGNSSQSQASSNSAHYSEEEKALSSSSDTDHESHLSRLPSDDDMEDSLPEVEDSSVSSPSLSACESWSECSTEEISDEIDDVLIWGGQDPSDSDRSVYDEVGNSTQSSASSDDGYNKSPYSLPSIRSRISSVKEGSVRDTSAVSDGTESSSEYEPSCNESSVDNWGDAMKTKITNFLAPEQPRNKQQSLMEIRILPFAPKDGNGTWQGFRYACHSDRITLYDSPPVFHPIEKLAVWPLGNEEVLFADFGRNKYFVRRLQSQYHTGCQVCMQCRFSACGQYLHVASLVGTVEEHKTHEEKLVLNLDISTWKLSSGKPTRSPPRLVYRISLHAPVIYLKGSKLSLSRIPYTLNWMTSHVTVSASVAPIQIYHIPLFKKVERNRETCCGGAARLADGLASIPFSATSRKISFFITPDEDERKDDGKTVGNILDTDPKRLRKKAAAHVIISAVNTTSVCARMGHWNEVFPKATIESTLPQVLYLKPEALVWENLETESNWKSYGKSLFERARMIHDSLTAARLKNFEERQQFVKRNQAGK</sequence>
<proteinExistence type="predicted"/>
<dbReference type="Pfam" id="PF24883">
    <property type="entry name" value="NPHP3_N"/>
    <property type="match status" value="1"/>
</dbReference>
<dbReference type="STRING" id="1306861.A0A4U6X2W4"/>
<keyword evidence="1" id="KW-0677">Repeat</keyword>
<keyword evidence="5" id="KW-1185">Reference proteome</keyword>
<dbReference type="EMBL" id="PJEX01000561">
    <property type="protein sequence ID" value="TKW49344.1"/>
    <property type="molecule type" value="Genomic_DNA"/>
</dbReference>
<dbReference type="Proteomes" id="UP000310108">
    <property type="component" value="Unassembled WGS sequence"/>
</dbReference>
<feature type="compositionally biased region" description="Polar residues" evidence="2">
    <location>
        <begin position="1008"/>
        <end position="1032"/>
    </location>
</feature>
<accession>A0A4U6X2W4</accession>
<organism evidence="4 5">
    <name type="scientific">Colletotrichum tanaceti</name>
    <dbReference type="NCBI Taxonomy" id="1306861"/>
    <lineage>
        <taxon>Eukaryota</taxon>
        <taxon>Fungi</taxon>
        <taxon>Dikarya</taxon>
        <taxon>Ascomycota</taxon>
        <taxon>Pezizomycotina</taxon>
        <taxon>Sordariomycetes</taxon>
        <taxon>Hypocreomycetidae</taxon>
        <taxon>Glomerellales</taxon>
        <taxon>Glomerellaceae</taxon>
        <taxon>Colletotrichum</taxon>
        <taxon>Colletotrichum destructivum species complex</taxon>
    </lineage>
</organism>
<gene>
    <name evidence="4" type="ORF">CTA1_9024</name>
</gene>
<feature type="compositionally biased region" description="Basic and acidic residues" evidence="2">
    <location>
        <begin position="886"/>
        <end position="905"/>
    </location>
</feature>
<dbReference type="Gene3D" id="3.40.50.300">
    <property type="entry name" value="P-loop containing nucleotide triphosphate hydrolases"/>
    <property type="match status" value="1"/>
</dbReference>
<feature type="compositionally biased region" description="Polar residues" evidence="2">
    <location>
        <begin position="841"/>
        <end position="853"/>
    </location>
</feature>
<feature type="compositionally biased region" description="Low complexity" evidence="2">
    <location>
        <begin position="871"/>
        <end position="884"/>
    </location>
</feature>
<feature type="compositionally biased region" description="Acidic residues" evidence="2">
    <location>
        <begin position="911"/>
        <end position="923"/>
    </location>
</feature>
<evidence type="ECO:0000313" key="5">
    <source>
        <dbReference type="Proteomes" id="UP000310108"/>
    </source>
</evidence>
<feature type="domain" description="Nephrocystin 3-like N-terminal" evidence="3">
    <location>
        <begin position="150"/>
        <end position="316"/>
    </location>
</feature>
<reference evidence="4 5" key="1">
    <citation type="journal article" date="2019" name="PLoS ONE">
        <title>Comparative genome analysis indicates high evolutionary potential of pathogenicity genes in Colletotrichum tanaceti.</title>
        <authorList>
            <person name="Lelwala R.V."/>
            <person name="Korhonen P.K."/>
            <person name="Young N.D."/>
            <person name="Scott J.B."/>
            <person name="Ades P.A."/>
            <person name="Gasser R.B."/>
            <person name="Taylor P.W.J."/>
        </authorList>
    </citation>
    <scope>NUCLEOTIDE SEQUENCE [LARGE SCALE GENOMIC DNA]</scope>
    <source>
        <strain evidence="4">BRIP57314</strain>
    </source>
</reference>
<comment type="caution">
    <text evidence="4">The sequence shown here is derived from an EMBL/GenBank/DDBJ whole genome shotgun (WGS) entry which is preliminary data.</text>
</comment>
<dbReference type="SUPFAM" id="SSF52540">
    <property type="entry name" value="P-loop containing nucleoside triphosphate hydrolases"/>
    <property type="match status" value="1"/>
</dbReference>
<evidence type="ECO:0000256" key="1">
    <source>
        <dbReference type="ARBA" id="ARBA00022737"/>
    </source>
</evidence>
<evidence type="ECO:0000259" key="3">
    <source>
        <dbReference type="Pfam" id="PF24883"/>
    </source>
</evidence>
<protein>
    <recommendedName>
        <fullName evidence="3">Nephrocystin 3-like N-terminal domain-containing protein</fullName>
    </recommendedName>
</protein>